<proteinExistence type="predicted"/>
<evidence type="ECO:0000313" key="2">
    <source>
        <dbReference type="Proteomes" id="UP000001312"/>
    </source>
</evidence>
<dbReference type="InParanoid" id="A7F625"/>
<dbReference type="HOGENOM" id="CLU_2361021_0_0_1"/>
<dbReference type="Proteomes" id="UP000001312">
    <property type="component" value="Unassembled WGS sequence"/>
</dbReference>
<reference evidence="2" key="1">
    <citation type="journal article" date="2011" name="PLoS Genet.">
        <title>Genomic analysis of the necrotrophic fungal pathogens Sclerotinia sclerotiorum and Botrytis cinerea.</title>
        <authorList>
            <person name="Amselem J."/>
            <person name="Cuomo C.A."/>
            <person name="van Kan J.A."/>
            <person name="Viaud M."/>
            <person name="Benito E.P."/>
            <person name="Couloux A."/>
            <person name="Coutinho P.M."/>
            <person name="de Vries R.P."/>
            <person name="Dyer P.S."/>
            <person name="Fillinger S."/>
            <person name="Fournier E."/>
            <person name="Gout L."/>
            <person name="Hahn M."/>
            <person name="Kohn L."/>
            <person name="Lapalu N."/>
            <person name="Plummer K.M."/>
            <person name="Pradier J.M."/>
            <person name="Quevillon E."/>
            <person name="Sharon A."/>
            <person name="Simon A."/>
            <person name="ten Have A."/>
            <person name="Tudzynski B."/>
            <person name="Tudzynski P."/>
            <person name="Wincker P."/>
            <person name="Andrew M."/>
            <person name="Anthouard V."/>
            <person name="Beever R.E."/>
            <person name="Beffa R."/>
            <person name="Benoit I."/>
            <person name="Bouzid O."/>
            <person name="Brault B."/>
            <person name="Chen Z."/>
            <person name="Choquer M."/>
            <person name="Collemare J."/>
            <person name="Cotton P."/>
            <person name="Danchin E.G."/>
            <person name="Da Silva C."/>
            <person name="Gautier A."/>
            <person name="Giraud C."/>
            <person name="Giraud T."/>
            <person name="Gonzalez C."/>
            <person name="Grossetete S."/>
            <person name="Guldener U."/>
            <person name="Henrissat B."/>
            <person name="Howlett B.J."/>
            <person name="Kodira C."/>
            <person name="Kretschmer M."/>
            <person name="Lappartient A."/>
            <person name="Leroch M."/>
            <person name="Levis C."/>
            <person name="Mauceli E."/>
            <person name="Neuveglise C."/>
            <person name="Oeser B."/>
            <person name="Pearson M."/>
            <person name="Poulain J."/>
            <person name="Poussereau N."/>
            <person name="Quesneville H."/>
            <person name="Rascle C."/>
            <person name="Schumacher J."/>
            <person name="Segurens B."/>
            <person name="Sexton A."/>
            <person name="Silva E."/>
            <person name="Sirven C."/>
            <person name="Soanes D.M."/>
            <person name="Talbot N.J."/>
            <person name="Templeton M."/>
            <person name="Yandava C."/>
            <person name="Yarden O."/>
            <person name="Zeng Q."/>
            <person name="Rollins J.A."/>
            <person name="Lebrun M.H."/>
            <person name="Dickman M."/>
        </authorList>
    </citation>
    <scope>NUCLEOTIDE SEQUENCE [LARGE SCALE GENOMIC DNA]</scope>
    <source>
        <strain evidence="2">ATCC 18683 / 1980 / Ss-1</strain>
    </source>
</reference>
<dbReference type="GeneID" id="5482021"/>
<organism evidence="1 2">
    <name type="scientific">Sclerotinia sclerotiorum (strain ATCC 18683 / 1980 / Ss-1)</name>
    <name type="common">White mold</name>
    <name type="synonym">Whetzelinia sclerotiorum</name>
    <dbReference type="NCBI Taxonomy" id="665079"/>
    <lineage>
        <taxon>Eukaryota</taxon>
        <taxon>Fungi</taxon>
        <taxon>Dikarya</taxon>
        <taxon>Ascomycota</taxon>
        <taxon>Pezizomycotina</taxon>
        <taxon>Leotiomycetes</taxon>
        <taxon>Helotiales</taxon>
        <taxon>Sclerotiniaceae</taxon>
        <taxon>Sclerotinia</taxon>
    </lineage>
</organism>
<accession>A7F625</accession>
<gene>
    <name evidence="1" type="ORF">SS1G_13053</name>
</gene>
<dbReference type="RefSeq" id="XP_001585961.1">
    <property type="nucleotide sequence ID" value="XM_001585911.1"/>
</dbReference>
<protein>
    <submittedName>
        <fullName evidence="1">Uncharacterized protein</fullName>
    </submittedName>
</protein>
<evidence type="ECO:0000313" key="1">
    <source>
        <dbReference type="EMBL" id="EDN98196.1"/>
    </source>
</evidence>
<name>A7F625_SCLS1</name>
<keyword evidence="2" id="KW-1185">Reference proteome</keyword>
<dbReference type="AlphaFoldDB" id="A7F625"/>
<dbReference type="EMBL" id="CH476643">
    <property type="protein sequence ID" value="EDN98196.1"/>
    <property type="molecule type" value="Genomic_DNA"/>
</dbReference>
<dbReference type="KEGG" id="ssl:SS1G_13053"/>
<sequence>MYPLRNHQILYSFYTNVDEINIIQFLAANKYTCPKVGENEKGEGEINDSDYRKFEFERGYPEPGIGIRYYPRSSIAVMKGSQGDGGDRQESCLIGY</sequence>